<keyword evidence="2 4" id="KW-0456">Lyase</keyword>
<evidence type="ECO:0000313" key="8">
    <source>
        <dbReference type="EMBL" id="SBT19853.1"/>
    </source>
</evidence>
<dbReference type="InterPro" id="IPR036680">
    <property type="entry name" value="SPOR-like_sf"/>
</dbReference>
<dbReference type="SUPFAM" id="SSF110997">
    <property type="entry name" value="Sporulation related repeat"/>
    <property type="match status" value="1"/>
</dbReference>
<dbReference type="PANTHER" id="PTHR34183">
    <property type="entry name" value="ENDOLYTIC PEPTIDOGLYCAN TRANSGLYCOSYLASE RLPA"/>
    <property type="match status" value="1"/>
</dbReference>
<comment type="subcellular location">
    <subcellularLocation>
        <location evidence="4">Cell membrane</location>
        <topology evidence="4">Lipid-anchor</topology>
    </subcellularLocation>
</comment>
<dbReference type="OrthoDB" id="9779128at2"/>
<dbReference type="InterPro" id="IPR007730">
    <property type="entry name" value="SPOR-like_dom"/>
</dbReference>
<keyword evidence="4" id="KW-0564">Palmitate</keyword>
<gene>
    <name evidence="4" type="primary">rlpA</name>
    <name evidence="7" type="ORF">MGA5115_02157</name>
    <name evidence="8" type="ORF">MGA5116_00436</name>
</gene>
<dbReference type="Pfam" id="PF05036">
    <property type="entry name" value="SPOR"/>
    <property type="match status" value="1"/>
</dbReference>
<keyword evidence="1" id="KW-0732">Signal</keyword>
<dbReference type="CDD" id="cd22268">
    <property type="entry name" value="DPBB_RlpA-like"/>
    <property type="match status" value="1"/>
</dbReference>
<keyword evidence="4" id="KW-1003">Cell membrane</keyword>
<dbReference type="Gene3D" id="3.30.70.1070">
    <property type="entry name" value="Sporulation related repeat"/>
    <property type="match status" value="1"/>
</dbReference>
<evidence type="ECO:0000313" key="7">
    <source>
        <dbReference type="EMBL" id="SBT18039.1"/>
    </source>
</evidence>
<dbReference type="InterPro" id="IPR012997">
    <property type="entry name" value="RplA"/>
</dbReference>
<dbReference type="EC" id="4.2.2.-" evidence="4"/>
<dbReference type="GO" id="GO:0009279">
    <property type="term" value="C:cell outer membrane"/>
    <property type="evidence" value="ECO:0007669"/>
    <property type="project" value="TreeGrafter"/>
</dbReference>
<reference evidence="7 10" key="2">
    <citation type="submission" date="2016-06" db="EMBL/GenBank/DDBJ databases">
        <authorList>
            <person name="Kjaerup R.B."/>
            <person name="Dalgaard T.S."/>
            <person name="Juul-Madsen H.R."/>
        </authorList>
    </citation>
    <scope>NUCLEOTIDE SEQUENCE [LARGE SCALE GENOMIC DNA]</scope>
    <source>
        <strain evidence="7 10">CECT 5115</strain>
    </source>
</reference>
<dbReference type="EMBL" id="FLRB01000004">
    <property type="protein sequence ID" value="SBT19853.1"/>
    <property type="molecule type" value="Genomic_DNA"/>
</dbReference>
<comment type="function">
    <text evidence="4">Lytic transglycosylase with a strong preference for naked glycan strands that lack stem peptides.</text>
</comment>
<dbReference type="Gene3D" id="2.40.40.10">
    <property type="entry name" value="RlpA-like domain"/>
    <property type="match status" value="1"/>
</dbReference>
<evidence type="ECO:0000256" key="1">
    <source>
        <dbReference type="ARBA" id="ARBA00022729"/>
    </source>
</evidence>
<proteinExistence type="inferred from homology"/>
<evidence type="ECO:0000256" key="3">
    <source>
        <dbReference type="ARBA" id="ARBA00023316"/>
    </source>
</evidence>
<feature type="domain" description="SPOR" evidence="6">
    <location>
        <begin position="231"/>
        <end position="310"/>
    </location>
</feature>
<accession>A0A1C3JSL7</accession>
<keyword evidence="9" id="KW-1185">Reference proteome</keyword>
<dbReference type="GO" id="GO:0071555">
    <property type="term" value="P:cell wall organization"/>
    <property type="evidence" value="ECO:0007669"/>
    <property type="project" value="UniProtKB-KW"/>
</dbReference>
<dbReference type="Proteomes" id="UP000092840">
    <property type="component" value="Unassembled WGS sequence"/>
</dbReference>
<dbReference type="Pfam" id="PF03330">
    <property type="entry name" value="DPBB_1"/>
    <property type="match status" value="1"/>
</dbReference>
<dbReference type="SUPFAM" id="SSF50685">
    <property type="entry name" value="Barwin-like endoglucanases"/>
    <property type="match status" value="1"/>
</dbReference>
<evidence type="ECO:0000256" key="5">
    <source>
        <dbReference type="RuleBase" id="RU003495"/>
    </source>
</evidence>
<organism evidence="7 10">
    <name type="scientific">Marinomonas gallaica</name>
    <dbReference type="NCBI Taxonomy" id="1806667"/>
    <lineage>
        <taxon>Bacteria</taxon>
        <taxon>Pseudomonadati</taxon>
        <taxon>Pseudomonadota</taxon>
        <taxon>Gammaproteobacteria</taxon>
        <taxon>Oceanospirillales</taxon>
        <taxon>Oceanospirillaceae</taxon>
        <taxon>Marinomonas</taxon>
    </lineage>
</organism>
<dbReference type="PANTHER" id="PTHR34183:SF1">
    <property type="entry name" value="ENDOLYTIC PEPTIDOGLYCAN TRANSGLYCOSYLASE RLPA"/>
    <property type="match status" value="1"/>
</dbReference>
<comment type="similarity">
    <text evidence="4 5">Belongs to the RlpA family.</text>
</comment>
<name>A0A1C3JSL7_9GAMM</name>
<dbReference type="GO" id="GO:0008932">
    <property type="term" value="F:lytic endotransglycosylase activity"/>
    <property type="evidence" value="ECO:0007669"/>
    <property type="project" value="UniProtKB-UniRule"/>
</dbReference>
<evidence type="ECO:0000256" key="2">
    <source>
        <dbReference type="ARBA" id="ARBA00023239"/>
    </source>
</evidence>
<dbReference type="InterPro" id="IPR009009">
    <property type="entry name" value="RlpA-like_DPBB"/>
</dbReference>
<evidence type="ECO:0000259" key="6">
    <source>
        <dbReference type="PROSITE" id="PS51724"/>
    </source>
</evidence>
<protein>
    <recommendedName>
        <fullName evidence="4">Endolytic peptidoglycan transglycosylase RlpA</fullName>
        <ecNumber evidence="4">4.2.2.-</ecNumber>
    </recommendedName>
</protein>
<evidence type="ECO:0000313" key="10">
    <source>
        <dbReference type="Proteomes" id="UP000092871"/>
    </source>
</evidence>
<dbReference type="AlphaFoldDB" id="A0A1C3JSL7"/>
<keyword evidence="4" id="KW-0449">Lipoprotein</keyword>
<dbReference type="GO" id="GO:0000270">
    <property type="term" value="P:peptidoglycan metabolic process"/>
    <property type="evidence" value="ECO:0007669"/>
    <property type="project" value="UniProtKB-UniRule"/>
</dbReference>
<keyword evidence="3 4" id="KW-0961">Cell wall biogenesis/degradation</keyword>
<dbReference type="HAMAP" id="MF_02071">
    <property type="entry name" value="RlpA"/>
    <property type="match status" value="1"/>
</dbReference>
<dbReference type="GO" id="GO:0042834">
    <property type="term" value="F:peptidoglycan binding"/>
    <property type="evidence" value="ECO:0007669"/>
    <property type="project" value="InterPro"/>
</dbReference>
<evidence type="ECO:0000313" key="9">
    <source>
        <dbReference type="Proteomes" id="UP000092840"/>
    </source>
</evidence>
<dbReference type="PROSITE" id="PS51724">
    <property type="entry name" value="SPOR"/>
    <property type="match status" value="1"/>
</dbReference>
<dbReference type="Proteomes" id="UP000092871">
    <property type="component" value="Unassembled WGS sequence"/>
</dbReference>
<reference evidence="8 9" key="1">
    <citation type="submission" date="2016-06" db="EMBL/GenBank/DDBJ databases">
        <authorList>
            <person name="Rodrigo-Torres L."/>
            <person name="Arahal D.R."/>
        </authorList>
    </citation>
    <scope>NUCLEOTIDE SEQUENCE [LARGE SCALE GENOMIC DNA]</scope>
    <source>
        <strain evidence="8 9">CECT 5116</strain>
    </source>
</reference>
<dbReference type="PROSITE" id="PS51257">
    <property type="entry name" value="PROKAR_LIPOPROTEIN"/>
    <property type="match status" value="1"/>
</dbReference>
<dbReference type="FunFam" id="2.40.40.10:FF:000003">
    <property type="entry name" value="Endolytic peptidoglycan transglycosylase RlpA"/>
    <property type="match status" value="1"/>
</dbReference>
<dbReference type="GO" id="GO:0005886">
    <property type="term" value="C:plasma membrane"/>
    <property type="evidence" value="ECO:0007669"/>
    <property type="project" value="UniProtKB-SubCell"/>
</dbReference>
<dbReference type="InterPro" id="IPR036908">
    <property type="entry name" value="RlpA-like_sf"/>
</dbReference>
<evidence type="ECO:0000256" key="4">
    <source>
        <dbReference type="HAMAP-Rule" id="MF_02071"/>
    </source>
</evidence>
<dbReference type="EMBL" id="FLRA01000016">
    <property type="protein sequence ID" value="SBT18039.1"/>
    <property type="molecule type" value="Genomic_DNA"/>
</dbReference>
<dbReference type="RefSeq" id="WP_067036204.1">
    <property type="nucleotide sequence ID" value="NZ_FLRA01000016.1"/>
</dbReference>
<dbReference type="InterPro" id="IPR034718">
    <property type="entry name" value="RlpA"/>
</dbReference>
<sequence length="312" mass="33827">MKVAKYLGLISVIGLTGCMSTEHIGGKSGSIDYEKASGGGRYSILQDHAPSGDIKVDHLPDLIPKYEAKSRGGNKSPYTVWGKKYYVMNSAEGYKAEGTASWYGQKFHGHKTSNGETYDMYAFSAAHKSLPLPTFLKVTNLANQRSVIVRVNDRGPFHGDRLIDLSYAAAARLGYHKKGLARVRVEAITLKPGERYAASAAATPVVSTPAVAVAKPSVTVDNVPSTSTALSNDLLFSHLQMGAFSQKNSADRLKRKLFERFDTSINIEVLHADDGLYKVLVGPYESDQLLSGWQQKLEQAGFGKSVKVALAP</sequence>
<dbReference type="NCBIfam" id="TIGR00413">
    <property type="entry name" value="rlpA"/>
    <property type="match status" value="1"/>
</dbReference>
<keyword evidence="4" id="KW-0472">Membrane</keyword>